<organism evidence="1 2">
    <name type="scientific">Demequina litorisediminis</name>
    <dbReference type="NCBI Taxonomy" id="1849022"/>
    <lineage>
        <taxon>Bacteria</taxon>
        <taxon>Bacillati</taxon>
        <taxon>Actinomycetota</taxon>
        <taxon>Actinomycetes</taxon>
        <taxon>Micrococcales</taxon>
        <taxon>Demequinaceae</taxon>
        <taxon>Demequina</taxon>
    </lineage>
</organism>
<sequence>MRSFEGATEPPPALSKTQVGLLNTKLHVTRQDTARPISPLAWGAVCEPEPGIDWSEFGVADEATFVSEIVAKKVRIDLKNYAPGIAQIRIGAACDYAQKATGPIPYALAALLPVKDGDRTHELQPKSTGWLSPELDFGSGIVQALRGS</sequence>
<dbReference type="Proteomes" id="UP001157125">
    <property type="component" value="Unassembled WGS sequence"/>
</dbReference>
<evidence type="ECO:0000313" key="1">
    <source>
        <dbReference type="EMBL" id="GMA37560.1"/>
    </source>
</evidence>
<comment type="caution">
    <text evidence="1">The sequence shown here is derived from an EMBL/GenBank/DDBJ whole genome shotgun (WGS) entry which is preliminary data.</text>
</comment>
<protein>
    <submittedName>
        <fullName evidence="1">Uncharacterized protein</fullName>
    </submittedName>
</protein>
<evidence type="ECO:0000313" key="2">
    <source>
        <dbReference type="Proteomes" id="UP001157125"/>
    </source>
</evidence>
<proteinExistence type="predicted"/>
<accession>A0ABQ6IJT6</accession>
<reference evidence="2" key="1">
    <citation type="journal article" date="2019" name="Int. J. Syst. Evol. Microbiol.">
        <title>The Global Catalogue of Microorganisms (GCM) 10K type strain sequencing project: providing services to taxonomists for standard genome sequencing and annotation.</title>
        <authorList>
            <consortium name="The Broad Institute Genomics Platform"/>
            <consortium name="The Broad Institute Genome Sequencing Center for Infectious Disease"/>
            <person name="Wu L."/>
            <person name="Ma J."/>
        </authorList>
    </citation>
    <scope>NUCLEOTIDE SEQUENCE [LARGE SCALE GENOMIC DNA]</scope>
    <source>
        <strain evidence="2">NBRC 112299</strain>
    </source>
</reference>
<name>A0ABQ6IJT6_9MICO</name>
<dbReference type="EMBL" id="BSUN01000001">
    <property type="protein sequence ID" value="GMA37560.1"/>
    <property type="molecule type" value="Genomic_DNA"/>
</dbReference>
<keyword evidence="2" id="KW-1185">Reference proteome</keyword>
<gene>
    <name evidence="1" type="ORF">GCM10025876_37640</name>
</gene>